<dbReference type="AlphaFoldDB" id="A0A645CP49"/>
<accession>A0A645CP49</accession>
<sequence length="66" mass="7761">MLLLYASNQVLSICLEHFIENIALVFYILYLCQRIAIEKVNIYAIIQQDEIEIINVTGGCYFREFK</sequence>
<proteinExistence type="predicted"/>
<comment type="caution">
    <text evidence="1">The sequence shown here is derived from an EMBL/GenBank/DDBJ whole genome shotgun (WGS) entry which is preliminary data.</text>
</comment>
<organism evidence="1">
    <name type="scientific">bioreactor metagenome</name>
    <dbReference type="NCBI Taxonomy" id="1076179"/>
    <lineage>
        <taxon>unclassified sequences</taxon>
        <taxon>metagenomes</taxon>
        <taxon>ecological metagenomes</taxon>
    </lineage>
</organism>
<reference evidence="1" key="1">
    <citation type="submission" date="2019-08" db="EMBL/GenBank/DDBJ databases">
        <authorList>
            <person name="Kucharzyk K."/>
            <person name="Murdoch R.W."/>
            <person name="Higgins S."/>
            <person name="Loffler F."/>
        </authorList>
    </citation>
    <scope>NUCLEOTIDE SEQUENCE</scope>
</reference>
<gene>
    <name evidence="1" type="ORF">SDC9_125702</name>
</gene>
<protein>
    <submittedName>
        <fullName evidence="1">Uncharacterized protein</fullName>
    </submittedName>
</protein>
<dbReference type="EMBL" id="VSSQ01028820">
    <property type="protein sequence ID" value="MPM78691.1"/>
    <property type="molecule type" value="Genomic_DNA"/>
</dbReference>
<evidence type="ECO:0000313" key="1">
    <source>
        <dbReference type="EMBL" id="MPM78691.1"/>
    </source>
</evidence>
<name>A0A645CP49_9ZZZZ</name>